<feature type="transmembrane region" description="Helical" evidence="2">
    <location>
        <begin position="97"/>
        <end position="118"/>
    </location>
</feature>
<feature type="transmembrane region" description="Helical" evidence="2">
    <location>
        <begin position="187"/>
        <end position="206"/>
    </location>
</feature>
<keyword evidence="2" id="KW-0812">Transmembrane</keyword>
<evidence type="ECO:0000256" key="1">
    <source>
        <dbReference type="SAM" id="MobiDB-lite"/>
    </source>
</evidence>
<protein>
    <submittedName>
        <fullName evidence="3">Uncharacterized protein</fullName>
    </submittedName>
</protein>
<feature type="transmembrane region" description="Helical" evidence="2">
    <location>
        <begin position="125"/>
        <end position="146"/>
    </location>
</feature>
<feature type="transmembrane region" description="Helical" evidence="2">
    <location>
        <begin position="158"/>
        <end position="180"/>
    </location>
</feature>
<accession>A0A9D1MNJ2</accession>
<reference evidence="3" key="1">
    <citation type="submission" date="2020-10" db="EMBL/GenBank/DDBJ databases">
        <authorList>
            <person name="Gilroy R."/>
        </authorList>
    </citation>
    <scope>NUCLEOTIDE SEQUENCE</scope>
    <source>
        <strain evidence="3">9366</strain>
    </source>
</reference>
<reference evidence="3" key="2">
    <citation type="journal article" date="2021" name="PeerJ">
        <title>Extensive microbial diversity within the chicken gut microbiome revealed by metagenomics and culture.</title>
        <authorList>
            <person name="Gilroy R."/>
            <person name="Ravi A."/>
            <person name="Getino M."/>
            <person name="Pursley I."/>
            <person name="Horton D.L."/>
            <person name="Alikhan N.F."/>
            <person name="Baker D."/>
            <person name="Gharbi K."/>
            <person name="Hall N."/>
            <person name="Watson M."/>
            <person name="Adriaenssens E.M."/>
            <person name="Foster-Nyarko E."/>
            <person name="Jarju S."/>
            <person name="Secka A."/>
            <person name="Antonio M."/>
            <person name="Oren A."/>
            <person name="Chaudhuri R.R."/>
            <person name="La Ragione R."/>
            <person name="Hildebrand F."/>
            <person name="Pallen M.J."/>
        </authorList>
    </citation>
    <scope>NUCLEOTIDE SEQUENCE</scope>
    <source>
        <strain evidence="3">9366</strain>
    </source>
</reference>
<sequence length="323" mass="35787">MARKIFSVQLAPPPLPAPPTPGEGSGSGVIGHGQSLWRGVSPVGMVFIMLGIFAVLTLTALLLSKNRKASAYFTWFLALALLIFNAAYFIINRDSRGWYPVEFSHISYFVLGVTVVMGCKRLMALGGYCAMLTGLGYVLAGVVSPASLLTTSYDAVELAISVVRHELMWMCGFMVFFNVGRFRMKDVWMSLLGVFLMVGFSMLVRFKLIYPGFDDYEREHMQIWVIVTGSVLEYVTGPLPFAARVVSALIIGAAVIGTVVGYYYANVRLNAAREKKRIKIGARRDETAIGVLPFLAKAVKYRRSSKSRMREGALRQEYNCQKL</sequence>
<feature type="region of interest" description="Disordered" evidence="1">
    <location>
        <begin position="1"/>
        <end position="27"/>
    </location>
</feature>
<evidence type="ECO:0000256" key="2">
    <source>
        <dbReference type="SAM" id="Phobius"/>
    </source>
</evidence>
<dbReference type="EMBL" id="DVNJ01000033">
    <property type="protein sequence ID" value="HIU63405.1"/>
    <property type="molecule type" value="Genomic_DNA"/>
</dbReference>
<name>A0A9D1MNJ2_9FIRM</name>
<feature type="compositionally biased region" description="Pro residues" evidence="1">
    <location>
        <begin position="11"/>
        <end position="21"/>
    </location>
</feature>
<organism evidence="3 4">
    <name type="scientific">Candidatus Caccalectryoclostridium excrementigallinarum</name>
    <dbReference type="NCBI Taxonomy" id="2840710"/>
    <lineage>
        <taxon>Bacteria</taxon>
        <taxon>Bacillati</taxon>
        <taxon>Bacillota</taxon>
        <taxon>Clostridia</taxon>
        <taxon>Christensenellales</taxon>
        <taxon>Christensenellaceae</taxon>
        <taxon>Christensenellaceae incertae sedis</taxon>
        <taxon>Candidatus Caccalectryoclostridium</taxon>
    </lineage>
</organism>
<keyword evidence="2" id="KW-0472">Membrane</keyword>
<proteinExistence type="predicted"/>
<evidence type="ECO:0000313" key="4">
    <source>
        <dbReference type="Proteomes" id="UP000824145"/>
    </source>
</evidence>
<dbReference type="Proteomes" id="UP000824145">
    <property type="component" value="Unassembled WGS sequence"/>
</dbReference>
<keyword evidence="2" id="KW-1133">Transmembrane helix</keyword>
<evidence type="ECO:0000313" key="3">
    <source>
        <dbReference type="EMBL" id="HIU63405.1"/>
    </source>
</evidence>
<gene>
    <name evidence="3" type="ORF">IAB07_06530</name>
</gene>
<dbReference type="AlphaFoldDB" id="A0A9D1MNJ2"/>
<feature type="transmembrane region" description="Helical" evidence="2">
    <location>
        <begin position="70"/>
        <end position="91"/>
    </location>
</feature>
<feature type="transmembrane region" description="Helical" evidence="2">
    <location>
        <begin position="241"/>
        <end position="265"/>
    </location>
</feature>
<comment type="caution">
    <text evidence="3">The sequence shown here is derived from an EMBL/GenBank/DDBJ whole genome shotgun (WGS) entry which is preliminary data.</text>
</comment>
<feature type="transmembrane region" description="Helical" evidence="2">
    <location>
        <begin position="43"/>
        <end position="63"/>
    </location>
</feature>